<keyword evidence="2" id="KW-1185">Reference proteome</keyword>
<dbReference type="EMBL" id="JBHTJM010000002">
    <property type="protein sequence ID" value="MFD0962958.1"/>
    <property type="molecule type" value="Genomic_DNA"/>
</dbReference>
<evidence type="ECO:0008006" key="3">
    <source>
        <dbReference type="Google" id="ProtNLM"/>
    </source>
</evidence>
<dbReference type="RefSeq" id="WP_377713144.1">
    <property type="nucleotide sequence ID" value="NZ_JBHTJM010000002.1"/>
</dbReference>
<name>A0ABW3HZI4_9FLAO</name>
<dbReference type="PROSITE" id="PS51257">
    <property type="entry name" value="PROKAR_LIPOPROTEIN"/>
    <property type="match status" value="1"/>
</dbReference>
<gene>
    <name evidence="1" type="ORF">ACFQ1O_02955</name>
</gene>
<accession>A0ABW3HZI4</accession>
<reference evidence="2" key="1">
    <citation type="journal article" date="2019" name="Int. J. Syst. Evol. Microbiol.">
        <title>The Global Catalogue of Microorganisms (GCM) 10K type strain sequencing project: providing services to taxonomists for standard genome sequencing and annotation.</title>
        <authorList>
            <consortium name="The Broad Institute Genomics Platform"/>
            <consortium name="The Broad Institute Genome Sequencing Center for Infectious Disease"/>
            <person name="Wu L."/>
            <person name="Ma J."/>
        </authorList>
    </citation>
    <scope>NUCLEOTIDE SEQUENCE [LARGE SCALE GENOMIC DNA]</scope>
    <source>
        <strain evidence="2">CCUG 62114</strain>
    </source>
</reference>
<proteinExistence type="predicted"/>
<protein>
    <recommendedName>
        <fullName evidence="3">Lipoprotein</fullName>
    </recommendedName>
</protein>
<dbReference type="Proteomes" id="UP001596997">
    <property type="component" value="Unassembled WGS sequence"/>
</dbReference>
<comment type="caution">
    <text evidence="1">The sequence shown here is derived from an EMBL/GenBank/DDBJ whole genome shotgun (WGS) entry which is preliminary data.</text>
</comment>
<organism evidence="1 2">
    <name type="scientific">Pseudofulvibacter geojedonensis</name>
    <dbReference type="NCBI Taxonomy" id="1123758"/>
    <lineage>
        <taxon>Bacteria</taxon>
        <taxon>Pseudomonadati</taxon>
        <taxon>Bacteroidota</taxon>
        <taxon>Flavobacteriia</taxon>
        <taxon>Flavobacteriales</taxon>
        <taxon>Flavobacteriaceae</taxon>
        <taxon>Pseudofulvibacter</taxon>
    </lineage>
</organism>
<evidence type="ECO:0000313" key="1">
    <source>
        <dbReference type="EMBL" id="MFD0962958.1"/>
    </source>
</evidence>
<evidence type="ECO:0000313" key="2">
    <source>
        <dbReference type="Proteomes" id="UP001596997"/>
    </source>
</evidence>
<sequence length="151" mass="17675">MKKQLLKGFLAITLLTLTACNSIKTAIYDQYSYQQEIALKVETNSLLNHATEPYTDYKEEVEKLLLEMEKMEEYEKNKPNNSISYKMWELMTDEERNSVAGLFKMWKEKGQLSAVFLEESKVQVSQAFDALIKYEVSKDKEKENLLLEILK</sequence>